<dbReference type="InterPro" id="IPR007041">
    <property type="entry name" value="Arg_succinylTrfase_AstA/AruG"/>
</dbReference>
<dbReference type="Proteomes" id="UP000004263">
    <property type="component" value="Unassembled WGS sequence"/>
</dbReference>
<name>Q1MXW5_9GAMM</name>
<dbReference type="PANTHER" id="PTHR30420:SF1">
    <property type="entry name" value="ARGININE N-SUCCINYLTRANSFERASE"/>
    <property type="match status" value="1"/>
</dbReference>
<dbReference type="Gene3D" id="3.40.630.30">
    <property type="match status" value="1"/>
</dbReference>
<evidence type="ECO:0000313" key="5">
    <source>
        <dbReference type="Proteomes" id="UP000004263"/>
    </source>
</evidence>
<dbReference type="HOGENOM" id="CLU_057655_0_0_6"/>
<dbReference type="EMBL" id="AAQH01000032">
    <property type="protein sequence ID" value="EAT10813.1"/>
    <property type="molecule type" value="Genomic_DNA"/>
</dbReference>
<proteinExistence type="predicted"/>
<dbReference type="NCBIfam" id="TIGR03243">
    <property type="entry name" value="arg_catab_AOST"/>
    <property type="match status" value="1"/>
</dbReference>
<dbReference type="Pfam" id="PF04958">
    <property type="entry name" value="AstA"/>
    <property type="match status" value="1"/>
</dbReference>
<keyword evidence="1" id="KW-0056">Arginine metabolism</keyword>
<dbReference type="STRING" id="207949.RED65_02499"/>
<evidence type="ECO:0000256" key="1">
    <source>
        <dbReference type="ARBA" id="ARBA00022503"/>
    </source>
</evidence>
<dbReference type="InterPro" id="IPR016181">
    <property type="entry name" value="Acyl_CoA_acyltransferase"/>
</dbReference>
<sequence>MLIIRPVQADDLQDLLELAVKAGKGMTSLPEDPDTLSEKIQKSIDSFKRSEPDDDDFFWLVMEDLDRKKVVGTSGVYARTGTRQAFYAYRLISQNHYSHTLNRQVRSEMLQLSNDYTDCSEVGTLFLDPEYRGNGHWLAKSRYLLMGQFPERFAPYVIAELRGWSDETGRSPFWDALGRHFFEMDFDEADTLCGVSNNQFITELMPKHPIYTKLLPQEAQDVIGQPMDAGRRAMELLEEEGFTYDKVVDIFDAGPILRGRIDQLQTIRKMDQGLAAVSDEHMLTSPTMIATSSLKHFRVIHQPMIRTGAGQVKLAAEHLKALDVNAGALLRYVPKFSKSRFH</sequence>
<keyword evidence="3" id="KW-0012">Acyltransferase</keyword>
<keyword evidence="5" id="KW-1185">Reference proteome</keyword>
<organism evidence="4 5">
    <name type="scientific">Bermanella marisrubri</name>
    <dbReference type="NCBI Taxonomy" id="207949"/>
    <lineage>
        <taxon>Bacteria</taxon>
        <taxon>Pseudomonadati</taxon>
        <taxon>Pseudomonadota</taxon>
        <taxon>Gammaproteobacteria</taxon>
        <taxon>Oceanospirillales</taxon>
        <taxon>Oceanospirillaceae</taxon>
        <taxon>Bermanella</taxon>
    </lineage>
</organism>
<dbReference type="GO" id="GO:0008791">
    <property type="term" value="F:arginine N-succinyltransferase activity"/>
    <property type="evidence" value="ECO:0007669"/>
    <property type="project" value="InterPro"/>
</dbReference>
<dbReference type="AlphaFoldDB" id="Q1MXW5"/>
<keyword evidence="2 4" id="KW-0808">Transferase</keyword>
<evidence type="ECO:0000313" key="4">
    <source>
        <dbReference type="EMBL" id="EAT10813.1"/>
    </source>
</evidence>
<dbReference type="OrthoDB" id="21121at2"/>
<protein>
    <submittedName>
        <fullName evidence="4">Arginine N-succinyltransferase</fullName>
    </submittedName>
</protein>
<evidence type="ECO:0000256" key="2">
    <source>
        <dbReference type="ARBA" id="ARBA00022679"/>
    </source>
</evidence>
<dbReference type="PANTHER" id="PTHR30420">
    <property type="entry name" value="N-SUCCINYLARGININE DIHYDROLASE"/>
    <property type="match status" value="1"/>
</dbReference>
<dbReference type="RefSeq" id="WP_007016825.1">
    <property type="nucleotide sequence ID" value="NZ_AAQH01000032.1"/>
</dbReference>
<dbReference type="SUPFAM" id="SSF55729">
    <property type="entry name" value="Acyl-CoA N-acyltransferases (Nat)"/>
    <property type="match status" value="1"/>
</dbReference>
<reference evidence="4 5" key="1">
    <citation type="submission" date="2006-03" db="EMBL/GenBank/DDBJ databases">
        <authorList>
            <person name="Pinhassi J."/>
            <person name="Pedros-Alio C."/>
            <person name="Ferriera S."/>
            <person name="Johnson J."/>
            <person name="Kravitz S."/>
            <person name="Halpern A."/>
            <person name="Remington K."/>
            <person name="Beeson K."/>
            <person name="Tran B."/>
            <person name="Rogers Y.-H."/>
            <person name="Friedman R."/>
            <person name="Venter J.C."/>
        </authorList>
    </citation>
    <scope>NUCLEOTIDE SEQUENCE [LARGE SCALE GENOMIC DNA]</scope>
    <source>
        <strain evidence="4 5">RED65</strain>
    </source>
</reference>
<comment type="caution">
    <text evidence="4">The sequence shown here is derived from an EMBL/GenBank/DDBJ whole genome shotgun (WGS) entry which is preliminary data.</text>
</comment>
<accession>Q1MXW5</accession>
<evidence type="ECO:0000256" key="3">
    <source>
        <dbReference type="ARBA" id="ARBA00023315"/>
    </source>
</evidence>
<dbReference type="GO" id="GO:0006527">
    <property type="term" value="P:L-arginine catabolic process"/>
    <property type="evidence" value="ECO:0007669"/>
    <property type="project" value="InterPro"/>
</dbReference>
<gene>
    <name evidence="4" type="ORF">RED65_02499</name>
</gene>